<sequence>MYDPELAESTPSLRWTDISARVARNDKPALFVKAVGTGMLSDARELRVALEDTWTTCEWPGRAAEYDLWRILFDTVLEDGTFLDETELRPVEALPESLRLYRAAAPGYERGLSWTTSFDRAHWFATRLGALARQPHRVYEIDASREWVLASFHETRHEHEYLIDLERGENPDLDEVFPEEWEYRLAAETDGT</sequence>
<comment type="caution">
    <text evidence="1">The sequence shown here is derived from an EMBL/GenBank/DDBJ whole genome shotgun (WGS) entry which is preliminary data.</text>
</comment>
<protein>
    <submittedName>
        <fullName evidence="1">Uncharacterized protein</fullName>
    </submittedName>
</protein>
<evidence type="ECO:0000313" key="1">
    <source>
        <dbReference type="EMBL" id="TGD36695.1"/>
    </source>
</evidence>
<dbReference type="RefSeq" id="WP_135448388.1">
    <property type="nucleotide sequence ID" value="NZ_RHFF01000025.1"/>
</dbReference>
<reference evidence="1 2" key="1">
    <citation type="submission" date="2018-10" db="EMBL/GenBank/DDBJ databases">
        <title>Brevibacterium genomes from Austrain hard cheese rinds.</title>
        <authorList>
            <person name="Anast J.M."/>
            <person name="Dzieciol M."/>
            <person name="Schultz D.L."/>
            <person name="Mann E."/>
            <person name="Wagner M."/>
            <person name="Schmitz-Esser S."/>
        </authorList>
    </citation>
    <scope>NUCLEOTIDE SEQUENCE [LARGE SCALE GENOMIC DNA]</scope>
    <source>
        <strain evidence="1 2">L261</strain>
    </source>
</reference>
<dbReference type="Proteomes" id="UP000297736">
    <property type="component" value="Unassembled WGS sequence"/>
</dbReference>
<gene>
    <name evidence="1" type="ORF">EB834_18560</name>
</gene>
<evidence type="ECO:0000313" key="2">
    <source>
        <dbReference type="Proteomes" id="UP000297736"/>
    </source>
</evidence>
<proteinExistence type="predicted"/>
<organism evidence="1 2">
    <name type="scientific">Brevibacterium aurantiacum</name>
    <dbReference type="NCBI Taxonomy" id="273384"/>
    <lineage>
        <taxon>Bacteria</taxon>
        <taxon>Bacillati</taxon>
        <taxon>Actinomycetota</taxon>
        <taxon>Actinomycetes</taxon>
        <taxon>Micrococcales</taxon>
        <taxon>Brevibacteriaceae</taxon>
        <taxon>Brevibacterium</taxon>
    </lineage>
</organism>
<dbReference type="AlphaFoldDB" id="A0A4Z0KHH3"/>
<dbReference type="EMBL" id="RHFF01000025">
    <property type="protein sequence ID" value="TGD36695.1"/>
    <property type="molecule type" value="Genomic_DNA"/>
</dbReference>
<name>A0A4Z0KHH3_BREAU</name>
<accession>A0A4Z0KHH3</accession>